<proteinExistence type="predicted"/>
<gene>
    <name evidence="2" type="ORF">BTN82_13350</name>
</gene>
<dbReference type="OrthoDB" id="6994843at2"/>
<dbReference type="RefSeq" id="WP_075119585.1">
    <property type="nucleotide sequence ID" value="NZ_MSCT01000010.1"/>
</dbReference>
<keyword evidence="1" id="KW-1133">Transmembrane helix</keyword>
<feature type="transmembrane region" description="Helical" evidence="1">
    <location>
        <begin position="34"/>
        <end position="52"/>
    </location>
</feature>
<evidence type="ECO:0000256" key="1">
    <source>
        <dbReference type="SAM" id="Phobius"/>
    </source>
</evidence>
<dbReference type="InterPro" id="IPR007690">
    <property type="entry name" value="T2SS_GspM"/>
</dbReference>
<dbReference type="Pfam" id="PF04612">
    <property type="entry name" value="T2SSM"/>
    <property type="match status" value="1"/>
</dbReference>
<protein>
    <submittedName>
        <fullName evidence="2">General secretion pathway protein GspM</fullName>
    </submittedName>
</protein>
<keyword evidence="1" id="KW-0472">Membrane</keyword>
<keyword evidence="1" id="KW-0812">Transmembrane</keyword>
<organism evidence="2 3">
    <name type="scientific">Pseudomonas chlororaphis</name>
    <dbReference type="NCBI Taxonomy" id="587753"/>
    <lineage>
        <taxon>Bacteria</taxon>
        <taxon>Pseudomonadati</taxon>
        <taxon>Pseudomonadota</taxon>
        <taxon>Gammaproteobacteria</taxon>
        <taxon>Pseudomonadales</taxon>
        <taxon>Pseudomonadaceae</taxon>
        <taxon>Pseudomonas</taxon>
    </lineage>
</organism>
<reference evidence="2 3" key="1">
    <citation type="submission" date="2016-12" db="EMBL/GenBank/DDBJ databases">
        <authorList>
            <person name="Song W.-J."/>
            <person name="Kurnit D.M."/>
        </authorList>
    </citation>
    <scope>NUCLEOTIDE SEQUENCE [LARGE SCALE GENOMIC DNA]</scope>
    <source>
        <strain evidence="2 3">PCL1601</strain>
    </source>
</reference>
<dbReference type="Proteomes" id="UP000185578">
    <property type="component" value="Unassembled WGS sequence"/>
</dbReference>
<dbReference type="GO" id="GO:0015628">
    <property type="term" value="P:protein secretion by the type II secretion system"/>
    <property type="evidence" value="ECO:0007669"/>
    <property type="project" value="InterPro"/>
</dbReference>
<accession>A0A1Q8EQH5</accession>
<evidence type="ECO:0000313" key="3">
    <source>
        <dbReference type="Proteomes" id="UP000185578"/>
    </source>
</evidence>
<comment type="caution">
    <text evidence="2">The sequence shown here is derived from an EMBL/GenBank/DDBJ whole genome shotgun (WGS) entry which is preliminary data.</text>
</comment>
<dbReference type="EMBL" id="MSCT01000010">
    <property type="protein sequence ID" value="OLF54039.1"/>
    <property type="molecule type" value="Genomic_DNA"/>
</dbReference>
<sequence length="188" mass="20511">MNKQTLGRYRERWQRQLAQARLYWNGLALREQRLLSGAAVVLGGLLVWLLLIEPALKKIDYWQAEIPKLRSQAEALEVLLHEAGGPRGGDTGQDLEQSLRQTLDAAGLQGVYQLQASGEGDAAAWHLSFQEAPADAVVGWLLGNPRQFSLEVMEARLQRAGPADIDGTAGKLSGTVRMDQALGAKEAS</sequence>
<evidence type="ECO:0000313" key="2">
    <source>
        <dbReference type="EMBL" id="OLF54039.1"/>
    </source>
</evidence>
<dbReference type="GO" id="GO:0015627">
    <property type="term" value="C:type II protein secretion system complex"/>
    <property type="evidence" value="ECO:0007669"/>
    <property type="project" value="InterPro"/>
</dbReference>
<dbReference type="AlphaFoldDB" id="A0A1Q8EQH5"/>
<name>A0A1Q8EQH5_9PSED</name>